<dbReference type="Proteomes" id="UP000250140">
    <property type="component" value="Unassembled WGS sequence"/>
</dbReference>
<reference evidence="2 3" key="1">
    <citation type="journal article" date="2016" name="Nat. Commun.">
        <title>Ectomycorrhizal ecology is imprinted in the genome of the dominant symbiotic fungus Cenococcum geophilum.</title>
        <authorList>
            <consortium name="DOE Joint Genome Institute"/>
            <person name="Peter M."/>
            <person name="Kohler A."/>
            <person name="Ohm R.A."/>
            <person name="Kuo A."/>
            <person name="Krutzmann J."/>
            <person name="Morin E."/>
            <person name="Arend M."/>
            <person name="Barry K.W."/>
            <person name="Binder M."/>
            <person name="Choi C."/>
            <person name="Clum A."/>
            <person name="Copeland A."/>
            <person name="Grisel N."/>
            <person name="Haridas S."/>
            <person name="Kipfer T."/>
            <person name="LaButti K."/>
            <person name="Lindquist E."/>
            <person name="Lipzen A."/>
            <person name="Maire R."/>
            <person name="Meier B."/>
            <person name="Mihaltcheva S."/>
            <person name="Molinier V."/>
            <person name="Murat C."/>
            <person name="Poggeler S."/>
            <person name="Quandt C.A."/>
            <person name="Sperisen C."/>
            <person name="Tritt A."/>
            <person name="Tisserant E."/>
            <person name="Crous P.W."/>
            <person name="Henrissat B."/>
            <person name="Nehls U."/>
            <person name="Egli S."/>
            <person name="Spatafora J.W."/>
            <person name="Grigoriev I.V."/>
            <person name="Martin F.M."/>
        </authorList>
    </citation>
    <scope>NUCLEOTIDE SEQUENCE [LARGE SCALE GENOMIC DNA]</scope>
    <source>
        <strain evidence="2 3">CBS 207.34</strain>
    </source>
</reference>
<keyword evidence="3" id="KW-1185">Reference proteome</keyword>
<accession>A0A8E2JZ70</accession>
<dbReference type="EMBL" id="KV748480">
    <property type="protein sequence ID" value="OCL15164.1"/>
    <property type="molecule type" value="Genomic_DNA"/>
</dbReference>
<evidence type="ECO:0000313" key="2">
    <source>
        <dbReference type="EMBL" id="OCL15164.1"/>
    </source>
</evidence>
<organism evidence="2 3">
    <name type="scientific">Glonium stellatum</name>
    <dbReference type="NCBI Taxonomy" id="574774"/>
    <lineage>
        <taxon>Eukaryota</taxon>
        <taxon>Fungi</taxon>
        <taxon>Dikarya</taxon>
        <taxon>Ascomycota</taxon>
        <taxon>Pezizomycotina</taxon>
        <taxon>Dothideomycetes</taxon>
        <taxon>Pleosporomycetidae</taxon>
        <taxon>Gloniales</taxon>
        <taxon>Gloniaceae</taxon>
        <taxon>Glonium</taxon>
    </lineage>
</organism>
<feature type="compositionally biased region" description="Basic residues" evidence="1">
    <location>
        <begin position="115"/>
        <end position="126"/>
    </location>
</feature>
<gene>
    <name evidence="2" type="ORF">AOQ84DRAFT_416210</name>
</gene>
<protein>
    <submittedName>
        <fullName evidence="2">Uncharacterized protein</fullName>
    </submittedName>
</protein>
<feature type="region of interest" description="Disordered" evidence="1">
    <location>
        <begin position="102"/>
        <end position="181"/>
    </location>
</feature>
<name>A0A8E2JZ70_9PEZI</name>
<evidence type="ECO:0000313" key="3">
    <source>
        <dbReference type="Proteomes" id="UP000250140"/>
    </source>
</evidence>
<feature type="compositionally biased region" description="Basic and acidic residues" evidence="1">
    <location>
        <begin position="171"/>
        <end position="181"/>
    </location>
</feature>
<feature type="compositionally biased region" description="Basic and acidic residues" evidence="1">
    <location>
        <begin position="105"/>
        <end position="114"/>
    </location>
</feature>
<proteinExistence type="predicted"/>
<evidence type="ECO:0000256" key="1">
    <source>
        <dbReference type="SAM" id="MobiDB-lite"/>
    </source>
</evidence>
<dbReference type="AlphaFoldDB" id="A0A8E2JZ70"/>
<sequence>MVQIKEAIHTQTISRPSPYSANIPSSSVFINAPFLGSDNRLIRWRSSAPAGNVRQLPATVRPKKDARYPPARKPRILQRAPNTGRRSHEQYQHKLDEEAFAQKASARERREVSKLKRVGRAKRGRFAGRALAEQGGAGRRAPHRDEPRTVSHPHHACAAATSRATTPKRPPQREGLDGRDWIKLRNIGSSKSFHQSPAAATDA</sequence>